<name>A0A0B5FQ60_9BACT</name>
<dbReference type="Proteomes" id="UP000035036">
    <property type="component" value="Chromosome"/>
</dbReference>
<sequence length="177" mass="19397">MALGLIVKTGRILTAKLLLGQAVDGITHCAIGDGDASFTDPQNPPAPDLGQTGLRNERARKRYYKRTFLKEDAEGALLVNGVRYLETGEETNTIGIFFRFDEAEANGITIREYGFFGGNVQYVQSVTGDLAIGGVFHQDTNPTGEVLRPGYLYEVKNIPDFNKISDTRVELVGIIKI</sequence>
<dbReference type="InterPro" id="IPR058040">
    <property type="entry name" value="BW3TFN"/>
</dbReference>
<dbReference type="OrthoDB" id="5401812at2"/>
<reference evidence="1 2" key="1">
    <citation type="journal article" date="2015" name="Genome Announc.">
        <title>Genomes of Geoalkalibacter ferrihydriticus Z-0531T and Geoalkalibacter subterraneus Red1T, Two Haloalkaliphilic Metal-Reducing Deltaproteobacteria.</title>
        <authorList>
            <person name="Badalamenti J.P."/>
            <person name="Krajmalnik-Brown R."/>
            <person name="Torres C.I."/>
            <person name="Bond D.R."/>
        </authorList>
    </citation>
    <scope>NUCLEOTIDE SEQUENCE [LARGE SCALE GENOMIC DNA]</scope>
    <source>
        <strain evidence="1 2">Red1</strain>
    </source>
</reference>
<protein>
    <submittedName>
        <fullName evidence="1">Uncharacterized protein</fullName>
    </submittedName>
</protein>
<dbReference type="HOGENOM" id="CLU_1515480_0_0_7"/>
<gene>
    <name evidence="1" type="ORF">GSUB_09920</name>
</gene>
<evidence type="ECO:0000313" key="1">
    <source>
        <dbReference type="EMBL" id="AJF06799.1"/>
    </source>
</evidence>
<dbReference type="EMBL" id="CP010311">
    <property type="protein sequence ID" value="AJF06799.1"/>
    <property type="molecule type" value="Genomic_DNA"/>
</dbReference>
<accession>A0A0B5FQ60</accession>
<dbReference type="Pfam" id="PF25691">
    <property type="entry name" value="BW3TFN"/>
    <property type="match status" value="1"/>
</dbReference>
<evidence type="ECO:0000313" key="2">
    <source>
        <dbReference type="Proteomes" id="UP000035036"/>
    </source>
</evidence>
<proteinExistence type="predicted"/>
<dbReference type="STRING" id="483547.GSUB_09920"/>
<organism evidence="1 2">
    <name type="scientific">Geoalkalibacter subterraneus</name>
    <dbReference type="NCBI Taxonomy" id="483547"/>
    <lineage>
        <taxon>Bacteria</taxon>
        <taxon>Pseudomonadati</taxon>
        <taxon>Thermodesulfobacteriota</taxon>
        <taxon>Desulfuromonadia</taxon>
        <taxon>Desulfuromonadales</taxon>
        <taxon>Geoalkalibacteraceae</taxon>
        <taxon>Geoalkalibacter</taxon>
    </lineage>
</organism>
<dbReference type="AlphaFoldDB" id="A0A0B5FQ60"/>
<dbReference type="RefSeq" id="WP_040200561.1">
    <property type="nucleotide sequence ID" value="NZ_CP010311.1"/>
</dbReference>
<keyword evidence="2" id="KW-1185">Reference proteome</keyword>
<dbReference type="KEGG" id="gsb:GSUB_09920"/>